<keyword evidence="9" id="KW-1185">Reference proteome</keyword>
<feature type="domain" description="FAD/NAD(P)-binding" evidence="5">
    <location>
        <begin position="170"/>
        <end position="428"/>
    </location>
</feature>
<organism evidence="8 9">
    <name type="scientific">SAR92 clade bacterium H455</name>
    <dbReference type="NCBI Taxonomy" id="2974818"/>
    <lineage>
        <taxon>Bacteria</taxon>
        <taxon>Pseudomonadati</taxon>
        <taxon>Pseudomonadota</taxon>
        <taxon>Gammaproteobacteria</taxon>
        <taxon>Cellvibrionales</taxon>
        <taxon>Porticoccaceae</taxon>
        <taxon>SAR92 clade</taxon>
    </lineage>
</organism>
<dbReference type="SUPFAM" id="SSF101790">
    <property type="entry name" value="Aminomethyltransferase beta-barrel domain"/>
    <property type="match status" value="1"/>
</dbReference>
<dbReference type="PANTHER" id="PTHR43757:SF2">
    <property type="entry name" value="AMINOMETHYLTRANSFERASE, MITOCHONDRIAL"/>
    <property type="match status" value="1"/>
</dbReference>
<dbReference type="InterPro" id="IPR042204">
    <property type="entry name" value="2Fe-2S-bd_N"/>
</dbReference>
<dbReference type="InterPro" id="IPR006277">
    <property type="entry name" value="Sarcosine_oxidase_asu"/>
</dbReference>
<dbReference type="Pfam" id="PF01571">
    <property type="entry name" value="GCV_T"/>
    <property type="match status" value="1"/>
</dbReference>
<dbReference type="Gene3D" id="3.10.20.440">
    <property type="entry name" value="2Fe-2S iron-sulphur cluster binding domain, sarcosine oxidase, alpha subunit, N-terminal domain"/>
    <property type="match status" value="1"/>
</dbReference>
<dbReference type="EMBL" id="CP103416">
    <property type="protein sequence ID" value="UVW33886.1"/>
    <property type="molecule type" value="Genomic_DNA"/>
</dbReference>
<dbReference type="PRINTS" id="PR00368">
    <property type="entry name" value="FADPNR"/>
</dbReference>
<dbReference type="InterPro" id="IPR041117">
    <property type="entry name" value="SoxA_A3"/>
</dbReference>
<accession>A0ABY5TMS0</accession>
<dbReference type="InterPro" id="IPR006222">
    <property type="entry name" value="GCVT_N"/>
</dbReference>
<feature type="domain" description="GCVT N-terminal" evidence="4">
    <location>
        <begin position="619"/>
        <end position="890"/>
    </location>
</feature>
<dbReference type="PANTHER" id="PTHR43757">
    <property type="entry name" value="AMINOMETHYLTRANSFERASE"/>
    <property type="match status" value="1"/>
</dbReference>
<dbReference type="InterPro" id="IPR028896">
    <property type="entry name" value="GcvT/YgfZ/DmdA"/>
</dbReference>
<dbReference type="Gene3D" id="3.50.50.60">
    <property type="entry name" value="FAD/NAD(P)-binding domain"/>
    <property type="match status" value="1"/>
</dbReference>
<evidence type="ECO:0000256" key="3">
    <source>
        <dbReference type="ARBA" id="ARBA00023002"/>
    </source>
</evidence>
<feature type="domain" description="SoxA A3" evidence="7">
    <location>
        <begin position="521"/>
        <end position="605"/>
    </location>
</feature>
<dbReference type="SUPFAM" id="SSF103025">
    <property type="entry name" value="Folate-binding domain"/>
    <property type="match status" value="1"/>
</dbReference>
<name>A0ABY5TMS0_9GAMM</name>
<dbReference type="PRINTS" id="PR00411">
    <property type="entry name" value="PNDRDTASEI"/>
</dbReference>
<dbReference type="SUPFAM" id="SSF51905">
    <property type="entry name" value="FAD/NAD(P)-binding domain"/>
    <property type="match status" value="1"/>
</dbReference>
<feature type="domain" description="Aminomethyltransferase C-terminal" evidence="6">
    <location>
        <begin position="911"/>
        <end position="997"/>
    </location>
</feature>
<keyword evidence="3" id="KW-0560">Oxidoreductase</keyword>
<dbReference type="Gene3D" id="3.30.1360.120">
    <property type="entry name" value="Probable tRNA modification gtpase trme, domain 1"/>
    <property type="match status" value="1"/>
</dbReference>
<dbReference type="Proteomes" id="UP001059934">
    <property type="component" value="Chromosome"/>
</dbReference>
<reference evidence="8" key="1">
    <citation type="submission" date="2022-08" db="EMBL/GenBank/DDBJ databases">
        <title>Catabolic pathway analysis in culturable SAR92 clade bacteria reveals their overlooked roles in DMSP degradation in coastal seas.</title>
        <authorList>
            <person name="He X."/>
            <person name="Zhang X."/>
            <person name="Zhang Y."/>
        </authorList>
    </citation>
    <scope>NUCLEOTIDE SEQUENCE</scope>
    <source>
        <strain evidence="8">H455</strain>
    </source>
</reference>
<evidence type="ECO:0000313" key="9">
    <source>
        <dbReference type="Proteomes" id="UP001059934"/>
    </source>
</evidence>
<dbReference type="Pfam" id="PF08669">
    <property type="entry name" value="GCV_T_C"/>
    <property type="match status" value="1"/>
</dbReference>
<dbReference type="Pfam" id="PF07992">
    <property type="entry name" value="Pyr_redox_2"/>
    <property type="match status" value="1"/>
</dbReference>
<gene>
    <name evidence="8" type="ORF">NYF23_07505</name>
</gene>
<dbReference type="InterPro" id="IPR041854">
    <property type="entry name" value="BFD-like_2Fe2S-bd_dom_sf"/>
</dbReference>
<sequence length="1005" mass="109046">MSPNQVSPNRLPTHTGATIDFTFNGKALKGIAGDTLASALLANGVDVVGRSFKYARPRGIFGHGAEEPNGIIQLGSGAGTVPNLKATQVELYQGLEASSVNGWPSVNFDVMGIVGAFGRLMPPGFYYKTFMYPKKLWMTYEYFIRKAAGLGAAPVKDDPDSYDRLNQHCDVLVVGAGPTGLVAAREAARTGARVIIADEQSEFGGSLLASKQSMDGLIARDWVASLVTELRAYSNVQMLPRSTVFGYYDHNFLTILERRTDHLGLTSAHLVRQRMHRVRAAQVVLATGAFERPLVFSHNDIPGVMLASSVSTYVNRYGVAPGNKLVLFTTNDNAYQTAVDWHQTGRDVVAVIDTRRDPSGDIVVAVKALGIDVIAGHGVIEAQGNKRVKRALIAPINEAGTEVIGAVRVLDCDLIACSGGWSPAVHLSSHTGAKPVWDESIVGFRPGESKQQERSAGACRGTFDLAGCLSEGAVAGADAANRSGHGEGSTQFPICAVEAFKEQPQQALFLVPHTKSTSRAPSQFVDFQLDVSASAIELAVREGFESVEHVKRYTALGFGTDQGKLGNINGMAILANALNQSIAETGTTIFRPSYTPTTFGAIAGRDVNNLFDPERYTAMHRWHVEQGAEFENVGQWKRPWYFPNQGESMQDAVDRESLAVRSSVGILDATTLGKIDIQGPDAAEFITRMYSNSYLKLAPGKCRYGVMLKEDGMIFDDGVCACLGDNHYLMFTTTGGAAGVLAWLELWQQTEWPELQVYFTSVTDHWTTATVTGPNARKVIAKVCSDIELSNEAFPFMDWRNGTVAGIKARIFRISFTGELSYEVNVPAHYGRHVWEALIAAGEEFNITPYGTETMHVLRAEKGFIIVGQDTDGSMTPADMNMDWVVGKKKTFSFIGKRSLQRSDMLRENRKQLVGLKTLEAKTVLPEGAQVVFDAKQAIPMSMQGHVTSSYYSASLGHAIALAVVKGGHSRLGQIVHCPLADGRTIAAEIVSSVFYDPKGERHHV</sequence>
<dbReference type="Pfam" id="PF13510">
    <property type="entry name" value="Fer2_4"/>
    <property type="match status" value="1"/>
</dbReference>
<proteinExistence type="inferred from homology"/>
<dbReference type="InterPro" id="IPR029043">
    <property type="entry name" value="GcvT/YgfZ_C"/>
</dbReference>
<dbReference type="NCBIfam" id="TIGR01372">
    <property type="entry name" value="soxA"/>
    <property type="match status" value="1"/>
</dbReference>
<dbReference type="InterPro" id="IPR036188">
    <property type="entry name" value="FAD/NAD-bd_sf"/>
</dbReference>
<dbReference type="InterPro" id="IPR027266">
    <property type="entry name" value="TrmE/GcvT-like"/>
</dbReference>
<keyword evidence="2" id="KW-0032">Aminotransferase</keyword>
<evidence type="ECO:0000259" key="6">
    <source>
        <dbReference type="Pfam" id="PF08669"/>
    </source>
</evidence>
<evidence type="ECO:0000259" key="7">
    <source>
        <dbReference type="Pfam" id="PF17806"/>
    </source>
</evidence>
<dbReference type="PIRSF" id="PIRSF037980">
    <property type="entry name" value="SoxA"/>
    <property type="match status" value="1"/>
</dbReference>
<evidence type="ECO:0000256" key="1">
    <source>
        <dbReference type="ARBA" id="ARBA00008609"/>
    </source>
</evidence>
<evidence type="ECO:0000313" key="8">
    <source>
        <dbReference type="EMBL" id="UVW33886.1"/>
    </source>
</evidence>
<dbReference type="Gene3D" id="1.10.10.1100">
    <property type="entry name" value="BFD-like [2Fe-2S]-binding domain"/>
    <property type="match status" value="1"/>
</dbReference>
<dbReference type="Pfam" id="PF17806">
    <property type="entry name" value="SO_alpha_A3"/>
    <property type="match status" value="1"/>
</dbReference>
<evidence type="ECO:0000259" key="4">
    <source>
        <dbReference type="Pfam" id="PF01571"/>
    </source>
</evidence>
<dbReference type="InterPro" id="IPR023753">
    <property type="entry name" value="FAD/NAD-binding_dom"/>
</dbReference>
<comment type="similarity">
    <text evidence="1">Belongs to the GcvT family.</text>
</comment>
<dbReference type="InterPro" id="IPR013977">
    <property type="entry name" value="GcvT_C"/>
</dbReference>
<protein>
    <submittedName>
        <fullName evidence="8">Sarcosine oxidase subunit alpha</fullName>
    </submittedName>
</protein>
<evidence type="ECO:0000256" key="2">
    <source>
        <dbReference type="ARBA" id="ARBA00022576"/>
    </source>
</evidence>
<keyword evidence="2" id="KW-0808">Transferase</keyword>
<evidence type="ECO:0000259" key="5">
    <source>
        <dbReference type="Pfam" id="PF07992"/>
    </source>
</evidence>